<accession>A0AAJ0DAL1</accession>
<keyword evidence="2" id="KW-1185">Reference proteome</keyword>
<evidence type="ECO:0008006" key="3">
    <source>
        <dbReference type="Google" id="ProtNLM"/>
    </source>
</evidence>
<dbReference type="EMBL" id="JAWDJX010000033">
    <property type="protein sequence ID" value="KAK3050343.1"/>
    <property type="molecule type" value="Genomic_DNA"/>
</dbReference>
<comment type="caution">
    <text evidence="1">The sequence shown here is derived from an EMBL/GenBank/DDBJ whole genome shotgun (WGS) entry which is preliminary data.</text>
</comment>
<proteinExistence type="predicted"/>
<protein>
    <recommendedName>
        <fullName evidence="3">F-box domain-containing protein</fullName>
    </recommendedName>
</protein>
<dbReference type="AlphaFoldDB" id="A0AAJ0DAL1"/>
<name>A0AAJ0DAL1_9PEZI</name>
<evidence type="ECO:0000313" key="1">
    <source>
        <dbReference type="EMBL" id="KAK3050343.1"/>
    </source>
</evidence>
<evidence type="ECO:0000313" key="2">
    <source>
        <dbReference type="Proteomes" id="UP001271007"/>
    </source>
</evidence>
<gene>
    <name evidence="1" type="ORF">LTR09_008493</name>
</gene>
<dbReference type="Proteomes" id="UP001271007">
    <property type="component" value="Unassembled WGS sequence"/>
</dbReference>
<reference evidence="1" key="1">
    <citation type="submission" date="2023-04" db="EMBL/GenBank/DDBJ databases">
        <title>Black Yeasts Isolated from many extreme environments.</title>
        <authorList>
            <person name="Coleine C."/>
            <person name="Stajich J.E."/>
            <person name="Selbmann L."/>
        </authorList>
    </citation>
    <scope>NUCLEOTIDE SEQUENCE</scope>
    <source>
        <strain evidence="1">CCFEE 5312</strain>
    </source>
</reference>
<organism evidence="1 2">
    <name type="scientific">Extremus antarcticus</name>
    <dbReference type="NCBI Taxonomy" id="702011"/>
    <lineage>
        <taxon>Eukaryota</taxon>
        <taxon>Fungi</taxon>
        <taxon>Dikarya</taxon>
        <taxon>Ascomycota</taxon>
        <taxon>Pezizomycotina</taxon>
        <taxon>Dothideomycetes</taxon>
        <taxon>Dothideomycetidae</taxon>
        <taxon>Mycosphaerellales</taxon>
        <taxon>Extremaceae</taxon>
        <taxon>Extremus</taxon>
    </lineage>
</organism>
<sequence>MATPMANPTAAERFLAVNELLEQVFLFIPPGRLLHSVQLVSRHFREVIHDTQSLREHHWVAFSTGNRIQPARTRKELQQRLVPNKSNPHFFTVKPCSHPKTKTGWTPMTFKTTVKQLLTNTSSTLVTPSCVDMLFTTLEKPFVSITFVNHAGEMPVTKNNRQAITMGDIILLVRAVMRDAQIVETGVEEELLLDDGSCDVHYDAGFTLASGSTGEAQYRLASAEFRRAVAQRGLTITDRFALCHIAADRSGVWTYTS</sequence>